<sequence>MASIEELIAAVRSALSTVAEGRTLTTQGCSALIEGTAALTGISRGSTNYQLRTALEALTAAIQAAERAESVEATVLEAIDAYVTEISKGSRPFDLPTLLAKLKNQGVVGLEGRTLEQVPDFDPTRTNPACFQGLAPRQDGGPTRGNLFYSDGRRWNTEPLESSGGASAFDLDKVKLEYRDVTPAQGHLEGNVAAWMADNQERETEMAPLPTPGTTEFSKELVTLTETAYNYFAHPVTVDPRVNRTLIAVYNNSEEQEEDLLALLASVGLHPPAVPDGHVVAGLVVTRFGDDLNNPVLAWDVYGPDDE</sequence>
<dbReference type="HOGENOM" id="CLU_905876_0_0_11"/>
<proteinExistence type="predicted"/>
<keyword evidence="2" id="KW-1185">Reference proteome</keyword>
<evidence type="ECO:0000313" key="1">
    <source>
        <dbReference type="EMBL" id="ADD44870.1"/>
    </source>
</evidence>
<evidence type="ECO:0000313" key="2">
    <source>
        <dbReference type="Proteomes" id="UP000000844"/>
    </source>
</evidence>
<dbReference type="STRING" id="446470.Snas_5236"/>
<dbReference type="Pfam" id="PF14428">
    <property type="entry name" value="DddA-like"/>
    <property type="match status" value="1"/>
</dbReference>
<dbReference type="EMBL" id="CP001778">
    <property type="protein sequence ID" value="ADD44870.1"/>
    <property type="molecule type" value="Genomic_DNA"/>
</dbReference>
<organism evidence="1 2">
    <name type="scientific">Stackebrandtia nassauensis (strain DSM 44728 / CIP 108903 / NRRL B-16338 / NBRC 102104 / LLR-40K-21)</name>
    <dbReference type="NCBI Taxonomy" id="446470"/>
    <lineage>
        <taxon>Bacteria</taxon>
        <taxon>Bacillati</taxon>
        <taxon>Actinomycetota</taxon>
        <taxon>Actinomycetes</taxon>
        <taxon>Glycomycetales</taxon>
        <taxon>Glycomycetaceae</taxon>
        <taxon>Stackebrandtia</taxon>
    </lineage>
</organism>
<protein>
    <submittedName>
        <fullName evidence="1">Uncharacterized protein</fullName>
    </submittedName>
</protein>
<dbReference type="InterPro" id="IPR032724">
    <property type="entry name" value="SCP1.201-like"/>
</dbReference>
<dbReference type="KEGG" id="sna:Snas_5236"/>
<dbReference type="AlphaFoldDB" id="D3QBY1"/>
<dbReference type="RefSeq" id="WP_013020441.1">
    <property type="nucleotide sequence ID" value="NC_013947.1"/>
</dbReference>
<gene>
    <name evidence="1" type="ordered locus">Snas_5236</name>
</gene>
<reference evidence="1 2" key="1">
    <citation type="journal article" date="2009" name="Stand. Genomic Sci.">
        <title>Complete genome sequence of Stackebrandtia nassauensis type strain (LLR-40K-21).</title>
        <authorList>
            <person name="Munk C."/>
            <person name="Lapidus A."/>
            <person name="Copeland A."/>
            <person name="Jando M."/>
            <person name="Mayilraj S."/>
            <person name="Glavina Del Rio T."/>
            <person name="Nolan M."/>
            <person name="Chen F."/>
            <person name="Lucas S."/>
            <person name="Tice H."/>
            <person name="Cheng J.F."/>
            <person name="Han C."/>
            <person name="Detter J.C."/>
            <person name="Bruce D."/>
            <person name="Goodwin L."/>
            <person name="Chain P."/>
            <person name="Pitluck S."/>
            <person name="Goker M."/>
            <person name="Ovchinikova G."/>
            <person name="Pati A."/>
            <person name="Ivanova N."/>
            <person name="Mavromatis K."/>
            <person name="Chen A."/>
            <person name="Palaniappan K."/>
            <person name="Land M."/>
            <person name="Hauser L."/>
            <person name="Chang Y.J."/>
            <person name="Jeffries C.D."/>
            <person name="Bristow J."/>
            <person name="Eisen J.A."/>
            <person name="Markowitz V."/>
            <person name="Hugenholtz P."/>
            <person name="Kyrpides N.C."/>
            <person name="Klenk H.P."/>
        </authorList>
    </citation>
    <scope>NUCLEOTIDE SEQUENCE [LARGE SCALE GENOMIC DNA]</scope>
    <source>
        <strain evidence="2">DSM 44728 / CIP 108903 / NRRL B-16338 / NBRC 102104 / LLR-40K-21</strain>
    </source>
</reference>
<name>D3QBY1_STANL</name>
<accession>D3QBY1</accession>
<dbReference type="Proteomes" id="UP000000844">
    <property type="component" value="Chromosome"/>
</dbReference>